<dbReference type="KEGG" id="vg:63027134"/>
<dbReference type="EMBL" id="MW314850">
    <property type="protein sequence ID" value="QPO17100.1"/>
    <property type="molecule type" value="Genomic_DNA"/>
</dbReference>
<dbReference type="GeneID" id="63027134"/>
<proteinExistence type="predicted"/>
<gene>
    <name evidence="1" type="primary">22</name>
    <name evidence="1" type="ORF">SEA_LILBEANIE_22</name>
</gene>
<keyword evidence="2" id="KW-1185">Reference proteome</keyword>
<reference evidence="1 2" key="1">
    <citation type="submission" date="2020-12" db="EMBL/GenBank/DDBJ databases">
        <authorList>
            <person name="Mahalingham V.A."/>
            <person name="Abad L.A."/>
            <person name="Dennis E.A."/>
            <person name="Alston T.C."/>
            <person name="Buckley J.R."/>
            <person name="Cao N.T."/>
            <person name="Cole K.B."/>
            <person name="Davis H.C."/>
            <person name="Fisher D.E."/>
            <person name="Jennings A.R."/>
            <person name="Litwin A.R."/>
            <person name="McCartney J.B."/>
            <person name="Mitchell K.E."/>
            <person name="Nasser J.B."/>
            <person name="Paudel P."/>
            <person name="Richoux S.A."/>
            <person name="Sisung K.L."/>
            <person name="Smith M.L."/>
            <person name="Sonnier C.R."/>
            <person name="Underwood K.G."/>
            <person name="Hunter C.W."/>
            <person name="Gottschalck B.A."/>
            <person name="Wiggina Z.F."/>
            <person name="Spears T.J."/>
            <person name="Hancock A.M."/>
            <person name="Gissendanner C.R."/>
            <person name="Findley A.M."/>
            <person name="Garlena R.A."/>
            <person name="Russell D.A."/>
            <person name="Jacobs-Sera D."/>
            <person name="Hatfull G.F."/>
        </authorList>
    </citation>
    <scope>NUCLEOTIDE SEQUENCE [LARGE SCALE GENOMIC DNA]</scope>
</reference>
<organism evidence="1 2">
    <name type="scientific">Gordonia phage Lilbeanie</name>
    <dbReference type="NCBI Taxonomy" id="2794947"/>
    <lineage>
        <taxon>Viruses</taxon>
        <taxon>Duplodnaviria</taxon>
        <taxon>Heunggongvirae</taxon>
        <taxon>Uroviricota</taxon>
        <taxon>Caudoviricetes</taxon>
        <taxon>Stackebrandtviridae</taxon>
        <taxon>Lilbeanievirus</taxon>
        <taxon>Lilbeanievirus lilbeanie</taxon>
    </lineage>
</organism>
<evidence type="ECO:0000313" key="1">
    <source>
        <dbReference type="EMBL" id="QPO17100.1"/>
    </source>
</evidence>
<accession>A0A7T1NWH3</accession>
<sequence>MGEIIWEIIVPPGMKPEWDAASDAERAAAEAWATEVLRALTGGVFGVEEISVRPVDNGPARGNTYDGTLAVRYPYGGYVSSRLHDPVGAAFGPVQEIALIGPIHSIESVMVDGQVLPSSAYRVRNRRWLRRVDGSGWPTRQDLNAADNAVGAFTVVYRRGIEPSDAGKLAAGRLAVEALRDMAGQSCALPRGITTITREGVSISVDPRAFFEEGMTGVDAVDQWILAVGKSQRAQIVNPQHRAAVRFS</sequence>
<dbReference type="Proteomes" id="UP000594820">
    <property type="component" value="Segment"/>
</dbReference>
<dbReference type="RefSeq" id="YP_010002583.1">
    <property type="nucleotide sequence ID" value="NC_053246.1"/>
</dbReference>
<name>A0A7T1NWH3_9CAUD</name>
<protein>
    <submittedName>
        <fullName evidence="1">Head-to-tail adaptor</fullName>
    </submittedName>
</protein>
<evidence type="ECO:0000313" key="2">
    <source>
        <dbReference type="Proteomes" id="UP000594820"/>
    </source>
</evidence>